<keyword evidence="3 6" id="KW-0808">Transferase</keyword>
<proteinExistence type="inferred from homology"/>
<dbReference type="GO" id="GO:0044027">
    <property type="term" value="P:negative regulation of gene expression via chromosomal CpG island methylation"/>
    <property type="evidence" value="ECO:0007669"/>
    <property type="project" value="TreeGrafter"/>
</dbReference>
<gene>
    <name evidence="7" type="ORF">G3M58_42330</name>
</gene>
<protein>
    <recommendedName>
        <fullName evidence="1">DNA (cytosine-5-)-methyltransferase</fullName>
        <ecNumber evidence="1">2.1.1.37</ecNumber>
    </recommendedName>
</protein>
<dbReference type="EC" id="2.1.1.37" evidence="1"/>
<dbReference type="Pfam" id="PF00145">
    <property type="entry name" value="DNA_methylase"/>
    <property type="match status" value="1"/>
</dbReference>
<dbReference type="Gene3D" id="3.90.120.10">
    <property type="entry name" value="DNA Methylase, subunit A, domain 2"/>
    <property type="match status" value="1"/>
</dbReference>
<dbReference type="InterPro" id="IPR001525">
    <property type="entry name" value="C5_MeTfrase"/>
</dbReference>
<keyword evidence="2 6" id="KW-0489">Methyltransferase</keyword>
<accession>A0A6G3X6C5</accession>
<keyword evidence="5" id="KW-0680">Restriction system</keyword>
<organism evidence="7">
    <name type="scientific">Streptomyces sp. SID7499</name>
    <dbReference type="NCBI Taxonomy" id="2706086"/>
    <lineage>
        <taxon>Bacteria</taxon>
        <taxon>Bacillati</taxon>
        <taxon>Actinomycetota</taxon>
        <taxon>Actinomycetes</taxon>
        <taxon>Kitasatosporales</taxon>
        <taxon>Streptomycetaceae</taxon>
        <taxon>Streptomyces</taxon>
    </lineage>
</organism>
<evidence type="ECO:0000256" key="2">
    <source>
        <dbReference type="ARBA" id="ARBA00022603"/>
    </source>
</evidence>
<dbReference type="PROSITE" id="PS51679">
    <property type="entry name" value="SAM_MT_C5"/>
    <property type="match status" value="1"/>
</dbReference>
<dbReference type="SUPFAM" id="SSF53335">
    <property type="entry name" value="S-adenosyl-L-methionine-dependent methyltransferases"/>
    <property type="match status" value="1"/>
</dbReference>
<dbReference type="GO" id="GO:0032259">
    <property type="term" value="P:methylation"/>
    <property type="evidence" value="ECO:0007669"/>
    <property type="project" value="UniProtKB-KW"/>
</dbReference>
<comment type="caution">
    <text evidence="7">The sequence shown here is derived from an EMBL/GenBank/DDBJ whole genome shotgun (WGS) entry which is preliminary data.</text>
</comment>
<dbReference type="EMBL" id="JAAGMN010004465">
    <property type="protein sequence ID" value="NEE13080.1"/>
    <property type="molecule type" value="Genomic_DNA"/>
</dbReference>
<dbReference type="Gene3D" id="3.40.50.150">
    <property type="entry name" value="Vaccinia Virus protein VP39"/>
    <property type="match status" value="1"/>
</dbReference>
<dbReference type="PRINTS" id="PR00105">
    <property type="entry name" value="C5METTRFRASE"/>
</dbReference>
<dbReference type="GO" id="GO:0009307">
    <property type="term" value="P:DNA restriction-modification system"/>
    <property type="evidence" value="ECO:0007669"/>
    <property type="project" value="UniProtKB-KW"/>
</dbReference>
<dbReference type="InterPro" id="IPR029063">
    <property type="entry name" value="SAM-dependent_MTases_sf"/>
</dbReference>
<dbReference type="GO" id="GO:0003886">
    <property type="term" value="F:DNA (cytosine-5-)-methyltransferase activity"/>
    <property type="evidence" value="ECO:0007669"/>
    <property type="project" value="UniProtKB-EC"/>
</dbReference>
<evidence type="ECO:0000256" key="5">
    <source>
        <dbReference type="ARBA" id="ARBA00022747"/>
    </source>
</evidence>
<evidence type="ECO:0000256" key="3">
    <source>
        <dbReference type="ARBA" id="ARBA00022679"/>
    </source>
</evidence>
<sequence>MSGLTFVDVCSGAGGLALGLERAGFEPRLLLDNDDSSVATLRANRPQWNVLHTDLLDFDPAEHPVSHDVDLLAAGLPRVKSSATVGRADSDMEERLLEAAVYLVHAIRPRAVLIENVPGLAHADEYQSFRDFARAELAHLGYEFSWFVMNAVDFGVPQSRKQGVLVAVERNRAQAFRPPKPTVLEPTTVGAALGPSMAARGWQDAISWAAQADQPAPTLVGGSKNRGGADLGPTGAKRKWATMGVNAHSLSDTVPGPEFVWNPELGRDNMVKITVEQAALLQAFPEAWEITGLKTARYRQIGHATPPPVAEALGRAFAEALEGEPAVPSAG</sequence>
<evidence type="ECO:0000256" key="1">
    <source>
        <dbReference type="ARBA" id="ARBA00011975"/>
    </source>
</evidence>
<comment type="caution">
    <text evidence="6">Lacks conserved residue(s) required for the propagation of feature annotation.</text>
</comment>
<reference evidence="7" key="1">
    <citation type="submission" date="2020-01" db="EMBL/GenBank/DDBJ databases">
        <title>Insect and environment-associated Actinomycetes.</title>
        <authorList>
            <person name="Currrie C."/>
            <person name="Chevrette M."/>
            <person name="Carlson C."/>
            <person name="Stubbendieck R."/>
            <person name="Wendt-Pienkowski E."/>
        </authorList>
    </citation>
    <scope>NUCLEOTIDE SEQUENCE</scope>
    <source>
        <strain evidence="7">SID7499</strain>
    </source>
</reference>
<comment type="similarity">
    <text evidence="6">Belongs to the class I-like SAM-binding methyltransferase superfamily. C5-methyltransferase family.</text>
</comment>
<dbReference type="GO" id="GO:0003677">
    <property type="term" value="F:DNA binding"/>
    <property type="evidence" value="ECO:0007669"/>
    <property type="project" value="TreeGrafter"/>
</dbReference>
<evidence type="ECO:0000256" key="6">
    <source>
        <dbReference type="PROSITE-ProRule" id="PRU01016"/>
    </source>
</evidence>
<name>A0A6G3X6C5_9ACTN</name>
<evidence type="ECO:0000313" key="7">
    <source>
        <dbReference type="EMBL" id="NEE13080.1"/>
    </source>
</evidence>
<evidence type="ECO:0000256" key="4">
    <source>
        <dbReference type="ARBA" id="ARBA00022691"/>
    </source>
</evidence>
<dbReference type="PANTHER" id="PTHR10629:SF52">
    <property type="entry name" value="DNA (CYTOSINE-5)-METHYLTRANSFERASE 1"/>
    <property type="match status" value="1"/>
</dbReference>
<dbReference type="PANTHER" id="PTHR10629">
    <property type="entry name" value="CYTOSINE-SPECIFIC METHYLTRANSFERASE"/>
    <property type="match status" value="1"/>
</dbReference>
<dbReference type="AlphaFoldDB" id="A0A6G3X6C5"/>
<dbReference type="InterPro" id="IPR050390">
    <property type="entry name" value="C5-Methyltransferase"/>
</dbReference>
<keyword evidence="4 6" id="KW-0949">S-adenosyl-L-methionine</keyword>